<evidence type="ECO:0000259" key="3">
    <source>
        <dbReference type="Pfam" id="PF00884"/>
    </source>
</evidence>
<dbReference type="InterPro" id="IPR000917">
    <property type="entry name" value="Sulfatase_N"/>
</dbReference>
<accession>A0A4Q9DVW6</accession>
<dbReference type="AlphaFoldDB" id="A0A4Q9DVW6"/>
<dbReference type="CDD" id="cd16037">
    <property type="entry name" value="sulfatase_like"/>
    <property type="match status" value="1"/>
</dbReference>
<protein>
    <submittedName>
        <fullName evidence="4">DUF4976 domain-containing protein</fullName>
    </submittedName>
</protein>
<gene>
    <name evidence="4" type="ORF">EYB31_09620</name>
</gene>
<dbReference type="Proteomes" id="UP000293142">
    <property type="component" value="Unassembled WGS sequence"/>
</dbReference>
<dbReference type="EMBL" id="SIRE01000006">
    <property type="protein sequence ID" value="TBL79848.1"/>
    <property type="molecule type" value="Genomic_DNA"/>
</dbReference>
<dbReference type="GO" id="GO:0005737">
    <property type="term" value="C:cytoplasm"/>
    <property type="evidence" value="ECO:0007669"/>
    <property type="project" value="TreeGrafter"/>
</dbReference>
<dbReference type="Pfam" id="PF00884">
    <property type="entry name" value="Sulfatase"/>
    <property type="match status" value="1"/>
</dbReference>
<organism evidence="4 5">
    <name type="scientific">Paenibacillus thalictri</name>
    <dbReference type="NCBI Taxonomy" id="2527873"/>
    <lineage>
        <taxon>Bacteria</taxon>
        <taxon>Bacillati</taxon>
        <taxon>Bacillota</taxon>
        <taxon>Bacilli</taxon>
        <taxon>Bacillales</taxon>
        <taxon>Paenibacillaceae</taxon>
        <taxon>Paenibacillus</taxon>
    </lineage>
</organism>
<dbReference type="PANTHER" id="PTHR45953:SF1">
    <property type="entry name" value="IDURONATE 2-SULFATASE"/>
    <property type="match status" value="1"/>
</dbReference>
<evidence type="ECO:0000256" key="1">
    <source>
        <dbReference type="ARBA" id="ARBA00022723"/>
    </source>
</evidence>
<evidence type="ECO:0000313" key="5">
    <source>
        <dbReference type="Proteomes" id="UP000293142"/>
    </source>
</evidence>
<dbReference type="GO" id="GO:0046872">
    <property type="term" value="F:metal ion binding"/>
    <property type="evidence" value="ECO:0007669"/>
    <property type="project" value="UniProtKB-KW"/>
</dbReference>
<dbReference type="OrthoDB" id="9762324at2"/>
<proteinExistence type="predicted"/>
<dbReference type="InterPro" id="IPR017850">
    <property type="entry name" value="Alkaline_phosphatase_core_sf"/>
</dbReference>
<feature type="domain" description="Sulfatase N-terminal" evidence="3">
    <location>
        <begin position="7"/>
        <end position="344"/>
    </location>
</feature>
<evidence type="ECO:0000313" key="4">
    <source>
        <dbReference type="EMBL" id="TBL79848.1"/>
    </source>
</evidence>
<dbReference type="Gene3D" id="3.40.720.10">
    <property type="entry name" value="Alkaline Phosphatase, subunit A"/>
    <property type="match status" value="1"/>
</dbReference>
<reference evidence="4 5" key="1">
    <citation type="submission" date="2019-02" db="EMBL/GenBank/DDBJ databases">
        <title>Paenibacillus sp. nov., isolated from surface-sterilized tissue of Thalictrum simplex L.</title>
        <authorList>
            <person name="Tuo L."/>
        </authorList>
    </citation>
    <scope>NUCLEOTIDE SEQUENCE [LARGE SCALE GENOMIC DNA]</scope>
    <source>
        <strain evidence="4 5">N2SHLJ1</strain>
    </source>
</reference>
<keyword evidence="2" id="KW-0378">Hydrolase</keyword>
<keyword evidence="5" id="KW-1185">Reference proteome</keyword>
<keyword evidence="1" id="KW-0479">Metal-binding</keyword>
<evidence type="ECO:0000256" key="2">
    <source>
        <dbReference type="ARBA" id="ARBA00022801"/>
    </source>
</evidence>
<dbReference type="RefSeq" id="WP_131013094.1">
    <property type="nucleotide sequence ID" value="NZ_SIRE01000006.1"/>
</dbReference>
<comment type="caution">
    <text evidence="4">The sequence shown here is derived from an EMBL/GenBank/DDBJ whole genome shotgun (WGS) entry which is preliminary data.</text>
</comment>
<name>A0A4Q9DVW6_9BACL</name>
<dbReference type="PANTHER" id="PTHR45953">
    <property type="entry name" value="IDURONATE 2-SULFATASE"/>
    <property type="match status" value="1"/>
</dbReference>
<dbReference type="GO" id="GO:0008484">
    <property type="term" value="F:sulfuric ester hydrolase activity"/>
    <property type="evidence" value="ECO:0007669"/>
    <property type="project" value="TreeGrafter"/>
</dbReference>
<sequence>MSSKPMNVLYIFSDEHNKEMLGCYGHPVVKTPNLDKLADNGVRFTNAYCNSPVCVPSRASLATGRYIHQIGNWDNAAPYIGKDESWGHRLVEQGHKVTTIGKLHYRKTEDETGFPDQRIPMHVYEGLGDIYSLIRDNLEPRKINRGKILEAGFGETSYIRYDRGITEEAKRFLRDEAMQQDKPWVLFLGYVTPHFPLIAPKEYFDQYPLEHVVFPKQYKLDERPKHPVLEAYRRIWATDDEFDEMTIRRAVAAYYGLCTFLDDQIGQVLKTLEETGLCGNTRIIYTSDHGDTLGDHGVWFKSTMYEGAVAVPFIMSGPDLPQGKICDTPISLVDSFPTIVEAVGAKLVKKDEDLPGVDLLPVAKGETDPKRTMFSEYHAMGAITATYMIRKDQYKYIHYCGYSPQLFNLELDPNELNDLADHPEYRHIRGKCEKELRSIVDPEKTDRLARGDQAKMMDEHGGKEAILQEGFKIVYSPVPEQFK</sequence>
<dbReference type="SUPFAM" id="SSF53649">
    <property type="entry name" value="Alkaline phosphatase-like"/>
    <property type="match status" value="1"/>
</dbReference>